<dbReference type="AlphaFoldDB" id="C4FFU3"/>
<dbReference type="InterPro" id="IPR017853">
    <property type="entry name" value="GH"/>
</dbReference>
<keyword evidence="5" id="KW-0326">Glycosidase</keyword>
<dbReference type="PATRIC" id="fig|518635.7.peg.1101"/>
<dbReference type="InterPro" id="IPR050226">
    <property type="entry name" value="NagZ_Beta-hexosaminidase"/>
</dbReference>
<evidence type="ECO:0000256" key="6">
    <source>
        <dbReference type="SAM" id="Phobius"/>
    </source>
</evidence>
<dbReference type="GO" id="GO:0004563">
    <property type="term" value="F:beta-N-acetylhexosaminidase activity"/>
    <property type="evidence" value="ECO:0007669"/>
    <property type="project" value="UniProtKB-EC"/>
</dbReference>
<evidence type="ECO:0000256" key="5">
    <source>
        <dbReference type="ARBA" id="ARBA00023295"/>
    </source>
</evidence>
<dbReference type="PANTHER" id="PTHR30480:SF13">
    <property type="entry name" value="BETA-HEXOSAMINIDASE"/>
    <property type="match status" value="1"/>
</dbReference>
<dbReference type="SUPFAM" id="SSF51445">
    <property type="entry name" value="(Trans)glycosidases"/>
    <property type="match status" value="1"/>
</dbReference>
<dbReference type="Proteomes" id="UP000006408">
    <property type="component" value="Unassembled WGS sequence"/>
</dbReference>
<reference evidence="8" key="1">
    <citation type="submission" date="2009-04" db="EMBL/GenBank/DDBJ databases">
        <authorList>
            <person name="Weinstock G."/>
            <person name="Sodergren E."/>
            <person name="Clifton S."/>
            <person name="Fulton L."/>
            <person name="Fulton B."/>
            <person name="Courtney L."/>
            <person name="Fronick C."/>
            <person name="Harrison M."/>
            <person name="Strong C."/>
            <person name="Farmer C."/>
            <person name="Delahaunty K."/>
            <person name="Markovic C."/>
            <person name="Hall O."/>
            <person name="Minx P."/>
            <person name="Tomlinson C."/>
            <person name="Mitreva M."/>
            <person name="Nelson J."/>
            <person name="Hou S."/>
            <person name="Wollam A."/>
            <person name="Pepin K.H."/>
            <person name="Johnson M."/>
            <person name="Bhonagiri V."/>
            <person name="Nash W.E."/>
            <person name="Warren W."/>
            <person name="Chinwalla A."/>
            <person name="Mardis E.R."/>
            <person name="Wilson R.K."/>
        </authorList>
    </citation>
    <scope>NUCLEOTIDE SEQUENCE [LARGE SCALE GENOMIC DNA]</scope>
    <source>
        <strain evidence="8">DSM 20098</strain>
    </source>
</reference>
<evidence type="ECO:0000256" key="4">
    <source>
        <dbReference type="ARBA" id="ARBA00022801"/>
    </source>
</evidence>
<dbReference type="HOGENOM" id="CLU_008392_0_1_11"/>
<keyword evidence="6" id="KW-0812">Transmembrane</keyword>
<feature type="domain" description="Glycoside hydrolase family 3 N-terminal" evidence="7">
    <location>
        <begin position="97"/>
        <end position="420"/>
    </location>
</feature>
<proteinExistence type="inferred from homology"/>
<accession>C4FFU3</accession>
<evidence type="ECO:0000259" key="7">
    <source>
        <dbReference type="Pfam" id="PF00933"/>
    </source>
</evidence>
<comment type="similarity">
    <text evidence="2">Belongs to the glycosyl hydrolase 3 family.</text>
</comment>
<dbReference type="EMBL" id="ABYS02000009">
    <property type="protein sequence ID" value="EEP20639.1"/>
    <property type="molecule type" value="Genomic_DNA"/>
</dbReference>
<dbReference type="InterPro" id="IPR036962">
    <property type="entry name" value="Glyco_hydro_3_N_sf"/>
</dbReference>
<dbReference type="eggNOG" id="COG1472">
    <property type="taxonomic scope" value="Bacteria"/>
</dbReference>
<evidence type="ECO:0000313" key="8">
    <source>
        <dbReference type="EMBL" id="EEP20639.1"/>
    </source>
</evidence>
<comment type="catalytic activity">
    <reaction evidence="1">
        <text>Hydrolysis of terminal non-reducing N-acetyl-D-hexosamine residues in N-acetyl-beta-D-hexosaminides.</text>
        <dbReference type="EC" id="3.2.1.52"/>
    </reaction>
</comment>
<dbReference type="Gene3D" id="3.20.20.300">
    <property type="entry name" value="Glycoside hydrolase, family 3, N-terminal domain"/>
    <property type="match status" value="1"/>
</dbReference>
<sequence>MGTLEEGPFMTTVSTARDRRITRALRIIAALTAIAMIATIAGLGLVWVRVHNTANPAGSPQSATTASHLDTLRRSAAPQPDITPAAKAKRTVAAMSMEERVGQLVMAPLNAGTDPSSLASTIRDRHVGSVLIIGNWNNGVASVRQATDALQSYAPANIKLLMTTDQEGGLVQHLQGSGFSTMPSAVEQGRMSTDQLRQSAAVWGNQLAQAGINVDLAPVVGTVTVPRASNAPIGALNRDFGLDAAGNAAHASAFVLGMRDSGVATSIKHYPSLGSVTGNTDFTADGILDTTTVLDGDVVNAFGTVITDTQPAMVMMSLATYQAIDASAPAAFSPTIIDGYLRARQGYQGVVTSDSLSAAALGGISPDQLGVRLVEAGGDLACIGAADYVTPILDGLNAKATTDAAFAAKVTRSAERVLTLKYQMGLAH</sequence>
<keyword evidence="6" id="KW-1133">Transmembrane helix</keyword>
<gene>
    <name evidence="8" type="ORF">BIFANG_03208</name>
</gene>
<keyword evidence="9" id="KW-1185">Reference proteome</keyword>
<keyword evidence="4 8" id="KW-0378">Hydrolase</keyword>
<evidence type="ECO:0000256" key="3">
    <source>
        <dbReference type="ARBA" id="ARBA00012663"/>
    </source>
</evidence>
<protein>
    <recommendedName>
        <fullName evidence="3">beta-N-acetylhexosaminidase</fullName>
        <ecNumber evidence="3">3.2.1.52</ecNumber>
    </recommendedName>
</protein>
<comment type="caution">
    <text evidence="8">The sequence shown here is derived from an EMBL/GenBank/DDBJ whole genome shotgun (WGS) entry which is preliminary data.</text>
</comment>
<dbReference type="GO" id="GO:0005975">
    <property type="term" value="P:carbohydrate metabolic process"/>
    <property type="evidence" value="ECO:0007669"/>
    <property type="project" value="InterPro"/>
</dbReference>
<evidence type="ECO:0000256" key="1">
    <source>
        <dbReference type="ARBA" id="ARBA00001231"/>
    </source>
</evidence>
<dbReference type="GO" id="GO:0009254">
    <property type="term" value="P:peptidoglycan turnover"/>
    <property type="evidence" value="ECO:0007669"/>
    <property type="project" value="TreeGrafter"/>
</dbReference>
<dbReference type="InterPro" id="IPR001764">
    <property type="entry name" value="Glyco_hydro_3_N"/>
</dbReference>
<dbReference type="Pfam" id="PF00933">
    <property type="entry name" value="Glyco_hydro_3"/>
    <property type="match status" value="1"/>
</dbReference>
<keyword evidence="6" id="KW-0472">Membrane</keyword>
<evidence type="ECO:0000313" key="9">
    <source>
        <dbReference type="Proteomes" id="UP000006408"/>
    </source>
</evidence>
<feature type="transmembrane region" description="Helical" evidence="6">
    <location>
        <begin position="27"/>
        <end position="48"/>
    </location>
</feature>
<dbReference type="EC" id="3.2.1.52" evidence="3"/>
<dbReference type="PANTHER" id="PTHR30480">
    <property type="entry name" value="BETA-HEXOSAMINIDASE-RELATED"/>
    <property type="match status" value="1"/>
</dbReference>
<organism evidence="8 9">
    <name type="scientific">Bifidobacterium angulatum DSM 20098 = JCM 7096</name>
    <dbReference type="NCBI Taxonomy" id="518635"/>
    <lineage>
        <taxon>Bacteria</taxon>
        <taxon>Bacillati</taxon>
        <taxon>Actinomycetota</taxon>
        <taxon>Actinomycetes</taxon>
        <taxon>Bifidobacteriales</taxon>
        <taxon>Bifidobacteriaceae</taxon>
        <taxon>Bifidobacterium</taxon>
    </lineage>
</organism>
<name>C4FFU3_9BIFI</name>
<evidence type="ECO:0000256" key="2">
    <source>
        <dbReference type="ARBA" id="ARBA00005336"/>
    </source>
</evidence>
<dbReference type="STRING" id="1683.Bang102_007675"/>